<dbReference type="PANTHER" id="PTHR47470:SF1">
    <property type="entry name" value="FAD-DEPENDENT OXIDOREDUCTASE 2 FAD BINDING DOMAIN-CONTAINING PROTEIN"/>
    <property type="match status" value="1"/>
</dbReference>
<dbReference type="InterPro" id="IPR052542">
    <property type="entry name" value="Cholesterol_Oxidase"/>
</dbReference>
<evidence type="ECO:0000256" key="12">
    <source>
        <dbReference type="ARBA" id="ARBA00049645"/>
    </source>
</evidence>
<evidence type="ECO:0000256" key="3">
    <source>
        <dbReference type="ARBA" id="ARBA00022548"/>
    </source>
</evidence>
<evidence type="ECO:0000313" key="19">
    <source>
        <dbReference type="EMBL" id="NNU44037.1"/>
    </source>
</evidence>
<evidence type="ECO:0000256" key="9">
    <source>
        <dbReference type="ARBA" id="ARBA00023221"/>
    </source>
</evidence>
<dbReference type="InterPro" id="IPR029058">
    <property type="entry name" value="AB_hydrolase_fold"/>
</dbReference>
<dbReference type="AlphaFoldDB" id="A0A849KCY7"/>
<dbReference type="Gene3D" id="3.50.50.60">
    <property type="entry name" value="FAD/NAD(P)-binding domain"/>
    <property type="match status" value="2"/>
</dbReference>
<dbReference type="GO" id="GO:0050660">
    <property type="term" value="F:flavin adenine dinucleotide binding"/>
    <property type="evidence" value="ECO:0007669"/>
    <property type="project" value="InterPro"/>
</dbReference>
<evidence type="ECO:0000256" key="16">
    <source>
        <dbReference type="SAM" id="MobiDB-lite"/>
    </source>
</evidence>
<evidence type="ECO:0000256" key="10">
    <source>
        <dbReference type="ARBA" id="ARBA00023235"/>
    </source>
</evidence>
<dbReference type="InterPro" id="IPR000172">
    <property type="entry name" value="GMC_OxRdtase_N"/>
</dbReference>
<reference evidence="19 20" key="1">
    <citation type="submission" date="2020-05" db="EMBL/GenBank/DDBJ databases">
        <authorList>
            <person name="Khan S.A."/>
            <person name="Jeon C.O."/>
            <person name="Chun B.H."/>
        </authorList>
    </citation>
    <scope>NUCLEOTIDE SEQUENCE [LARGE SCALE GENOMIC DNA]</scope>
    <source>
        <strain evidence="19 20">B156</strain>
    </source>
</reference>
<dbReference type="GO" id="GO:0004769">
    <property type="term" value="F:steroid Delta-isomerase activity"/>
    <property type="evidence" value="ECO:0007669"/>
    <property type="project" value="UniProtKB-EC"/>
</dbReference>
<name>A0A849KCY7_9BURK</name>
<evidence type="ECO:0000313" key="20">
    <source>
        <dbReference type="Proteomes" id="UP000552954"/>
    </source>
</evidence>
<dbReference type="Pfam" id="PF00732">
    <property type="entry name" value="GMC_oxred_N"/>
    <property type="match status" value="1"/>
</dbReference>
<evidence type="ECO:0000256" key="2">
    <source>
        <dbReference type="ARBA" id="ARBA00010790"/>
    </source>
</evidence>
<evidence type="ECO:0000259" key="18">
    <source>
        <dbReference type="Pfam" id="PF05199"/>
    </source>
</evidence>
<dbReference type="Gene3D" id="3.40.50.1820">
    <property type="entry name" value="alpha/beta hydrolase"/>
    <property type="match status" value="1"/>
</dbReference>
<feature type="region of interest" description="Disordered" evidence="16">
    <location>
        <begin position="1219"/>
        <end position="1240"/>
    </location>
</feature>
<dbReference type="EMBL" id="JABFCS010000001">
    <property type="protein sequence ID" value="NNU44037.1"/>
    <property type="molecule type" value="Genomic_DNA"/>
</dbReference>
<keyword evidence="7" id="KW-0443">Lipid metabolism</keyword>
<evidence type="ECO:0000256" key="1">
    <source>
        <dbReference type="ARBA" id="ARBA00001974"/>
    </source>
</evidence>
<keyword evidence="5" id="KW-0274">FAD</keyword>
<keyword evidence="8" id="KW-1207">Sterol metabolism</keyword>
<organism evidence="19 20">
    <name type="scientific">Ramlibacter montanisoli</name>
    <dbReference type="NCBI Taxonomy" id="2732512"/>
    <lineage>
        <taxon>Bacteria</taxon>
        <taxon>Pseudomonadati</taxon>
        <taxon>Pseudomonadota</taxon>
        <taxon>Betaproteobacteria</taxon>
        <taxon>Burkholderiales</taxon>
        <taxon>Comamonadaceae</taxon>
        <taxon>Ramlibacter</taxon>
    </lineage>
</organism>
<dbReference type="GO" id="GO:0016995">
    <property type="term" value="F:cholesterol oxidase activity"/>
    <property type="evidence" value="ECO:0007669"/>
    <property type="project" value="UniProtKB-EC"/>
</dbReference>
<protein>
    <recommendedName>
        <fullName evidence="14">Cholesterol oxidase</fullName>
        <ecNumber evidence="13">1.1.3.6</ecNumber>
        <ecNumber evidence="11">5.3.3.1</ecNumber>
    </recommendedName>
    <alternativeName>
        <fullName evidence="15">Cholesterol isomerase</fullName>
    </alternativeName>
</protein>
<evidence type="ECO:0000256" key="4">
    <source>
        <dbReference type="ARBA" id="ARBA00022630"/>
    </source>
</evidence>
<keyword evidence="9" id="KW-0753">Steroid metabolism</keyword>
<keyword evidence="4" id="KW-0285">Flavoprotein</keyword>
<reference evidence="19 20" key="2">
    <citation type="submission" date="2020-06" db="EMBL/GenBank/DDBJ databases">
        <title>Ramlibacter rhizophilus sp. nov., isolated from rhizosphere soil of national flower Mugunghwa from South Korea.</title>
        <authorList>
            <person name="Zheng-Fei Y."/>
            <person name="Huan T."/>
        </authorList>
    </citation>
    <scope>NUCLEOTIDE SEQUENCE [LARGE SCALE GENOMIC DNA]</scope>
    <source>
        <strain evidence="19 20">B156</strain>
    </source>
</reference>
<comment type="caution">
    <text evidence="19">The sequence shown here is derived from an EMBL/GenBank/DDBJ whole genome shotgun (WGS) entry which is preliminary data.</text>
</comment>
<comment type="pathway">
    <text evidence="12">Steroid metabolism; cholesterol degradation.</text>
</comment>
<evidence type="ECO:0000256" key="8">
    <source>
        <dbReference type="ARBA" id="ARBA00023166"/>
    </source>
</evidence>
<dbReference type="EC" id="5.3.3.1" evidence="11"/>
<evidence type="ECO:0000256" key="7">
    <source>
        <dbReference type="ARBA" id="ARBA00023098"/>
    </source>
</evidence>
<comment type="similarity">
    <text evidence="2">Belongs to the GMC oxidoreductase family.</text>
</comment>
<evidence type="ECO:0000256" key="5">
    <source>
        <dbReference type="ARBA" id="ARBA00022827"/>
    </source>
</evidence>
<sequence length="1240" mass="135736">MFASSLQELPPHVRVHRGGHDKTFGPLDALLDLRVGPDVCTLVGNGLGGGSLINAGVMEKPRLPDCARLPQALRADLSDAFLEQVKARLGASTQLHAHPRVPAGGLPKTQALQKLARAGDPGAVEFRAAAITVQVAEDPADPDVPPCTLCGDCMTGCNVGAKKSLDTTLLREAWRKGAEIYTGGSVLRLRRSGVKDARWSVSTVYTDESLRRRHKPLDILAQRVILAAGTLGSTEILLRSRSSSLLFSRKLGEQFSCNGDNLVAVHDGPDRVHATTRECEPLRERQVGPTITAVADLKGVLLQEFAVPAPLKRLFEETVTTARLLDDLGRPPKGSRTGPDGCDSFGVDAAAMERTLLLGVIGHDESCGRLVLDEPRRRDDRRQAEGRLEVRWPEVRHAHQLEHGFAAAKALADRAQGAQASVLPNPLWRLLPRDMEFLVQGERGPVLTVHPLGGCPMGESVEDGVVDDRGRVFDADAGEGGGGARVHEGLVVLDGSVVPASLGANPALTIAAVAQRAAGLLATDWGLAPAAAPLRALPRRPVFRPPEQCTPPKPRETEVELAERLIGRSGKYLVELTLRYAPATVAAMMSGERPKLQVDSKRSFMRVFAGDEETRRRLITWSEPRRDDQALVVARVQGDLDLLRQEPGTLGWRKWKAAWCWFVNRGTREIWDAYVVRTVQQTLKPSQFLAAAARAAEARCFDYTVQVGDIVKPSADGPALLKTGDTLKGAKRLTYGLYSNPWRQLTEMRLTQWPARLGAGTLTLDGRFLARQGFPLVRITRQENQIVALAELASWAACWMRMLASIHLWSFRSPDPAPAVRPALLPSSLPTRLPAPQIEEIELEPPRQGVAVRLRLTRYARPEGRPVALIHGYSASGTTYTHDALPKPLALHLYERGHDVWVLDLRTSAGMPSARLPWHFEDAALADIPVAIARIRAITRAPTVDVFAHCIGAVMLSTALLTHHTDLWKFDLVDPGGEGPRAKRYPGELQALRGSIGRVVLSQKAPALVYSDANVLRAYFMRALRQVILPEDYQFNVPAQTKGVGGGLMDRVLATMPYPNSEFRRENPFLPPWKRAPWAAFRHRMDALYARDFSLGNVTGKTLRAIHDLFGPLNLDTVAQAIHFARTNTITDAAGRAIDTQGATLAERWPRQGTLSIHGVDNGLADVATLDVFERQMQRAGVPLQVRRVAGYGHQDCLIGRHAERDVFIHISEFLEQRHDEPEPQLAVADPVERTGAQAG</sequence>
<feature type="domain" description="Glucose-methanol-choline oxidoreductase N-terminal" evidence="17">
    <location>
        <begin position="39"/>
        <end position="240"/>
    </location>
</feature>
<dbReference type="InterPro" id="IPR036188">
    <property type="entry name" value="FAD/NAD-bd_sf"/>
</dbReference>
<evidence type="ECO:0000256" key="11">
    <source>
        <dbReference type="ARBA" id="ARBA00038856"/>
    </source>
</evidence>
<dbReference type="GO" id="GO:0008203">
    <property type="term" value="P:cholesterol metabolic process"/>
    <property type="evidence" value="ECO:0007669"/>
    <property type="project" value="UniProtKB-KW"/>
</dbReference>
<dbReference type="SUPFAM" id="SSF51905">
    <property type="entry name" value="FAD/NAD(P)-binding domain"/>
    <property type="match status" value="1"/>
</dbReference>
<evidence type="ECO:0000256" key="6">
    <source>
        <dbReference type="ARBA" id="ARBA00023002"/>
    </source>
</evidence>
<evidence type="ECO:0000256" key="13">
    <source>
        <dbReference type="ARBA" id="ARBA00049723"/>
    </source>
</evidence>
<keyword evidence="10" id="KW-0413">Isomerase</keyword>
<dbReference type="PANTHER" id="PTHR47470">
    <property type="entry name" value="CHOLESTEROL OXIDASE"/>
    <property type="match status" value="1"/>
</dbReference>
<comment type="cofactor">
    <cofactor evidence="1">
        <name>FAD</name>
        <dbReference type="ChEBI" id="CHEBI:57692"/>
    </cofactor>
</comment>
<accession>A0A849KCY7</accession>
<dbReference type="Proteomes" id="UP000552954">
    <property type="component" value="Unassembled WGS sequence"/>
</dbReference>
<keyword evidence="20" id="KW-1185">Reference proteome</keyword>
<dbReference type="EC" id="1.1.3.6" evidence="13"/>
<keyword evidence="3" id="KW-0153">Cholesterol metabolism</keyword>
<keyword evidence="6" id="KW-0560">Oxidoreductase</keyword>
<evidence type="ECO:0000259" key="17">
    <source>
        <dbReference type="Pfam" id="PF00732"/>
    </source>
</evidence>
<gene>
    <name evidence="19" type="ORF">HK415_14030</name>
</gene>
<evidence type="ECO:0000256" key="14">
    <source>
        <dbReference type="ARBA" id="ARBA00049744"/>
    </source>
</evidence>
<proteinExistence type="inferred from homology"/>
<dbReference type="SUPFAM" id="SSF53474">
    <property type="entry name" value="alpha/beta-Hydrolases"/>
    <property type="match status" value="1"/>
</dbReference>
<feature type="domain" description="Glucose-methanol-choline oxidoreductase C-terminal" evidence="18">
    <location>
        <begin position="387"/>
        <end position="514"/>
    </location>
</feature>
<dbReference type="Pfam" id="PF05199">
    <property type="entry name" value="GMC_oxred_C"/>
    <property type="match status" value="1"/>
</dbReference>
<dbReference type="InterPro" id="IPR007867">
    <property type="entry name" value="GMC_OxRtase_C"/>
</dbReference>
<evidence type="ECO:0000256" key="15">
    <source>
        <dbReference type="ARBA" id="ARBA00049778"/>
    </source>
</evidence>